<organism evidence="1">
    <name type="scientific">Solanum chacoense</name>
    <name type="common">Chaco potato</name>
    <dbReference type="NCBI Taxonomy" id="4108"/>
    <lineage>
        <taxon>Eukaryota</taxon>
        <taxon>Viridiplantae</taxon>
        <taxon>Streptophyta</taxon>
        <taxon>Embryophyta</taxon>
        <taxon>Tracheophyta</taxon>
        <taxon>Spermatophyta</taxon>
        <taxon>Magnoliopsida</taxon>
        <taxon>eudicotyledons</taxon>
        <taxon>Gunneridae</taxon>
        <taxon>Pentapetalae</taxon>
        <taxon>asterids</taxon>
        <taxon>lamiids</taxon>
        <taxon>Solanales</taxon>
        <taxon>Solanaceae</taxon>
        <taxon>Solanoideae</taxon>
        <taxon>Solaneae</taxon>
        <taxon>Solanum</taxon>
    </lineage>
</organism>
<dbReference type="AlphaFoldDB" id="A0A0V0GGQ7"/>
<name>A0A0V0GGQ7_SOLCH</name>
<evidence type="ECO:0000313" key="1">
    <source>
        <dbReference type="EMBL" id="JAP06443.1"/>
    </source>
</evidence>
<protein>
    <submittedName>
        <fullName evidence="1">Putative ovule protein</fullName>
    </submittedName>
</protein>
<accession>A0A0V0GGQ7</accession>
<sequence length="75" mass="8106">RNGGGAGREGGARPPAAGRHFLCSCRDVLCCCEGGWLRWGMTAWRRSERWRGAGRGWVVGIGADGVGQGWICSWE</sequence>
<proteinExistence type="predicted"/>
<reference evidence="1" key="1">
    <citation type="submission" date="2015-12" db="EMBL/GenBank/DDBJ databases">
        <title>Gene expression during late stages of embryo sac development: a critical building block for successful pollen-pistil interactions.</title>
        <authorList>
            <person name="Liu Y."/>
            <person name="Joly V."/>
            <person name="Sabar M."/>
            <person name="Matton D.P."/>
        </authorList>
    </citation>
    <scope>NUCLEOTIDE SEQUENCE</scope>
</reference>
<feature type="non-terminal residue" evidence="1">
    <location>
        <position position="1"/>
    </location>
</feature>
<dbReference type="EMBL" id="GEDG01041288">
    <property type="protein sequence ID" value="JAP06443.1"/>
    <property type="molecule type" value="Transcribed_RNA"/>
</dbReference>